<dbReference type="SMART" id="SM00342">
    <property type="entry name" value="HTH_ARAC"/>
    <property type="match status" value="1"/>
</dbReference>
<evidence type="ECO:0000313" key="5">
    <source>
        <dbReference type="EMBL" id="MTD62236.1"/>
    </source>
</evidence>
<dbReference type="RefSeq" id="WP_167829777.1">
    <property type="nucleotide sequence ID" value="NZ_WMBC01000012.1"/>
</dbReference>
<dbReference type="PROSITE" id="PS00041">
    <property type="entry name" value="HTH_ARAC_FAMILY_1"/>
    <property type="match status" value="1"/>
</dbReference>
<accession>A0A844GJG2</accession>
<dbReference type="EMBL" id="WMBC01000012">
    <property type="protein sequence ID" value="MTD62236.1"/>
    <property type="molecule type" value="Genomic_DNA"/>
</dbReference>
<feature type="domain" description="HTH araC/xylS-type" evidence="4">
    <location>
        <begin position="190"/>
        <end position="288"/>
    </location>
</feature>
<gene>
    <name evidence="5" type="ORF">GKZ57_13555</name>
</gene>
<reference evidence="5 6" key="1">
    <citation type="submission" date="2019-11" db="EMBL/GenBank/DDBJ databases">
        <title>Draft genome sequence of Blautia luti DSM 14534T, isolated from human stool.</title>
        <authorList>
            <person name="Ortiz R."/>
            <person name="Melis-Arcos F."/>
            <person name="Covarrubias P."/>
            <person name="Cardenas J.P."/>
            <person name="Perez-Donoso J."/>
            <person name="Almonacid D."/>
        </authorList>
    </citation>
    <scope>NUCLEOTIDE SEQUENCE [LARGE SCALE GENOMIC DNA]</scope>
    <source>
        <strain evidence="5 6">DSM 14534</strain>
    </source>
</reference>
<name>A0A844GJG2_9FIRM</name>
<dbReference type="InterPro" id="IPR018062">
    <property type="entry name" value="HTH_AraC-typ_CS"/>
</dbReference>
<protein>
    <submittedName>
        <fullName evidence="5">Helix-turn-helix domain-containing protein</fullName>
    </submittedName>
</protein>
<dbReference type="PANTHER" id="PTHR43280">
    <property type="entry name" value="ARAC-FAMILY TRANSCRIPTIONAL REGULATOR"/>
    <property type="match status" value="1"/>
</dbReference>
<dbReference type="SUPFAM" id="SSF51182">
    <property type="entry name" value="RmlC-like cupins"/>
    <property type="match status" value="1"/>
</dbReference>
<dbReference type="Gene3D" id="2.60.120.10">
    <property type="entry name" value="Jelly Rolls"/>
    <property type="match status" value="1"/>
</dbReference>
<dbReference type="AlphaFoldDB" id="A0A844GJG2"/>
<dbReference type="Gene3D" id="1.10.10.60">
    <property type="entry name" value="Homeodomain-like"/>
    <property type="match status" value="2"/>
</dbReference>
<dbReference type="InterPro" id="IPR011051">
    <property type="entry name" value="RmlC_Cupin_sf"/>
</dbReference>
<dbReference type="Proteomes" id="UP000437824">
    <property type="component" value="Unassembled WGS sequence"/>
</dbReference>
<dbReference type="InterPro" id="IPR003313">
    <property type="entry name" value="AraC-bd"/>
</dbReference>
<proteinExistence type="predicted"/>
<dbReference type="PANTHER" id="PTHR43280:SF2">
    <property type="entry name" value="HTH-TYPE TRANSCRIPTIONAL REGULATOR EXSA"/>
    <property type="match status" value="1"/>
</dbReference>
<sequence>MKPYFECSDKLNKPYEAFLFDAQTSEMFPILPHWHYFVEILYMMEGKAYVEAGEENYVLEPGDLIVFYPQMAHAIYSTGQLPIRYYVLKFDPAHLNISGSALPSISSLIAMAAVEQKLSVYFSKEKFNQEKMKQLIQGSVKTLEEKQFGYDIIMHSNYCLLMAEILRVWKQEGFQIKKRKKETVLSEKFTEVSEYISQHYQEDLSVAELAEKFHMSYSHFAAIFKEYYGQTCKEMILTVRLQKAEDLLQFTDFDLTYISQETGFCDCSHFIKAFKQKYGVTPRKYRMKEKSFDFVSRK</sequence>
<dbReference type="Pfam" id="PF02311">
    <property type="entry name" value="AraC_binding"/>
    <property type="match status" value="1"/>
</dbReference>
<dbReference type="InterPro" id="IPR020449">
    <property type="entry name" value="Tscrpt_reg_AraC-type_HTH"/>
</dbReference>
<keyword evidence="1" id="KW-0805">Transcription regulation</keyword>
<dbReference type="InterPro" id="IPR014710">
    <property type="entry name" value="RmlC-like_jellyroll"/>
</dbReference>
<comment type="caution">
    <text evidence="5">The sequence shown here is derived from an EMBL/GenBank/DDBJ whole genome shotgun (WGS) entry which is preliminary data.</text>
</comment>
<dbReference type="InterPro" id="IPR018060">
    <property type="entry name" value="HTH_AraC"/>
</dbReference>
<evidence type="ECO:0000256" key="1">
    <source>
        <dbReference type="ARBA" id="ARBA00023015"/>
    </source>
</evidence>
<organism evidence="5 6">
    <name type="scientific">Blautia luti DSM 14534 = JCM 17040</name>
    <dbReference type="NCBI Taxonomy" id="649762"/>
    <lineage>
        <taxon>Bacteria</taxon>
        <taxon>Bacillati</taxon>
        <taxon>Bacillota</taxon>
        <taxon>Clostridia</taxon>
        <taxon>Lachnospirales</taxon>
        <taxon>Lachnospiraceae</taxon>
        <taxon>Blautia</taxon>
    </lineage>
</organism>
<dbReference type="InterPro" id="IPR009057">
    <property type="entry name" value="Homeodomain-like_sf"/>
</dbReference>
<keyword evidence="3" id="KW-0804">Transcription</keyword>
<dbReference type="GO" id="GO:0003700">
    <property type="term" value="F:DNA-binding transcription factor activity"/>
    <property type="evidence" value="ECO:0007669"/>
    <property type="project" value="InterPro"/>
</dbReference>
<evidence type="ECO:0000256" key="2">
    <source>
        <dbReference type="ARBA" id="ARBA00023125"/>
    </source>
</evidence>
<evidence type="ECO:0000259" key="4">
    <source>
        <dbReference type="PROSITE" id="PS01124"/>
    </source>
</evidence>
<dbReference type="SUPFAM" id="SSF46689">
    <property type="entry name" value="Homeodomain-like"/>
    <property type="match status" value="2"/>
</dbReference>
<dbReference type="GO" id="GO:0043565">
    <property type="term" value="F:sequence-specific DNA binding"/>
    <property type="evidence" value="ECO:0007669"/>
    <property type="project" value="InterPro"/>
</dbReference>
<keyword evidence="2" id="KW-0238">DNA-binding</keyword>
<dbReference type="PRINTS" id="PR00032">
    <property type="entry name" value="HTHARAC"/>
</dbReference>
<dbReference type="PROSITE" id="PS01124">
    <property type="entry name" value="HTH_ARAC_FAMILY_2"/>
    <property type="match status" value="1"/>
</dbReference>
<dbReference type="Pfam" id="PF12833">
    <property type="entry name" value="HTH_18"/>
    <property type="match status" value="1"/>
</dbReference>
<evidence type="ECO:0000256" key="3">
    <source>
        <dbReference type="ARBA" id="ARBA00023163"/>
    </source>
</evidence>
<evidence type="ECO:0000313" key="6">
    <source>
        <dbReference type="Proteomes" id="UP000437824"/>
    </source>
</evidence>